<sequence length="211" mass="24093">MIFDVVRQAYNQDGAADDGTRSCSLDAGSRSYYYGGGPYDYVSGRIDRFHDILHAAEQPLWNGCTTSQLAVVPELVDIKANGQLSERICDQVSQWGDHIIPRDHSFPVDYYNTKKLIKHLGLPIEKIDTCKNGCMLYWKDDINLEYYKFYGEARYKPTKEPNPNRMKTSYSVLRYLPITPRLQRLYASQVTAEQIVRIGDMKANGTGLHVI</sequence>
<protein>
    <submittedName>
        <fullName evidence="1">Uncharacterized protein</fullName>
    </submittedName>
</protein>
<dbReference type="PANTHER" id="PTHR10775:SF188">
    <property type="entry name" value="TRANSPOSASE-ASSOCIATED DOMAIN-CONTAINING PROTEIN"/>
    <property type="match status" value="1"/>
</dbReference>
<comment type="caution">
    <text evidence="1">The sequence shown here is derived from an EMBL/GenBank/DDBJ whole genome shotgun (WGS) entry which is preliminary data.</text>
</comment>
<reference evidence="1" key="1">
    <citation type="submission" date="2020-06" db="EMBL/GenBank/DDBJ databases">
        <authorList>
            <person name="Li T."/>
            <person name="Hu X."/>
            <person name="Zhang T."/>
            <person name="Song X."/>
            <person name="Zhang H."/>
            <person name="Dai N."/>
            <person name="Sheng W."/>
            <person name="Hou X."/>
            <person name="Wei L."/>
        </authorList>
    </citation>
    <scope>NUCLEOTIDE SEQUENCE</scope>
    <source>
        <strain evidence="1">G02</strain>
        <tissue evidence="1">Leaf</tissue>
    </source>
</reference>
<reference evidence="1" key="2">
    <citation type="journal article" date="2024" name="Plant">
        <title>Genomic evolution and insights into agronomic trait innovations of Sesamum species.</title>
        <authorList>
            <person name="Miao H."/>
            <person name="Wang L."/>
            <person name="Qu L."/>
            <person name="Liu H."/>
            <person name="Sun Y."/>
            <person name="Le M."/>
            <person name="Wang Q."/>
            <person name="Wei S."/>
            <person name="Zheng Y."/>
            <person name="Lin W."/>
            <person name="Duan Y."/>
            <person name="Cao H."/>
            <person name="Xiong S."/>
            <person name="Wang X."/>
            <person name="Wei L."/>
            <person name="Li C."/>
            <person name="Ma Q."/>
            <person name="Ju M."/>
            <person name="Zhao R."/>
            <person name="Li G."/>
            <person name="Mu C."/>
            <person name="Tian Q."/>
            <person name="Mei H."/>
            <person name="Zhang T."/>
            <person name="Gao T."/>
            <person name="Zhang H."/>
        </authorList>
    </citation>
    <scope>NUCLEOTIDE SEQUENCE</scope>
    <source>
        <strain evidence="1">G02</strain>
    </source>
</reference>
<name>A0AAW2J7Y2_SESRA</name>
<dbReference type="PANTHER" id="PTHR10775">
    <property type="entry name" value="OS08G0208400 PROTEIN"/>
    <property type="match status" value="1"/>
</dbReference>
<gene>
    <name evidence="1" type="ORF">Sradi_7050900</name>
</gene>
<accession>A0AAW2J7Y2</accession>
<organism evidence="1">
    <name type="scientific">Sesamum radiatum</name>
    <name type="common">Black benniseed</name>
    <dbReference type="NCBI Taxonomy" id="300843"/>
    <lineage>
        <taxon>Eukaryota</taxon>
        <taxon>Viridiplantae</taxon>
        <taxon>Streptophyta</taxon>
        <taxon>Embryophyta</taxon>
        <taxon>Tracheophyta</taxon>
        <taxon>Spermatophyta</taxon>
        <taxon>Magnoliopsida</taxon>
        <taxon>eudicotyledons</taxon>
        <taxon>Gunneridae</taxon>
        <taxon>Pentapetalae</taxon>
        <taxon>asterids</taxon>
        <taxon>lamiids</taxon>
        <taxon>Lamiales</taxon>
        <taxon>Pedaliaceae</taxon>
        <taxon>Sesamum</taxon>
    </lineage>
</organism>
<proteinExistence type="predicted"/>
<dbReference type="AlphaFoldDB" id="A0AAW2J7Y2"/>
<evidence type="ECO:0000313" key="1">
    <source>
        <dbReference type="EMBL" id="KAL0290412.1"/>
    </source>
</evidence>
<dbReference type="EMBL" id="JACGWJ010000619">
    <property type="protein sequence ID" value="KAL0290412.1"/>
    <property type="molecule type" value="Genomic_DNA"/>
</dbReference>